<comment type="caution">
    <text evidence="2">The sequence shown here is derived from an EMBL/GenBank/DDBJ whole genome shotgun (WGS) entry which is preliminary data.</text>
</comment>
<accession>A0ABQ9GX10</accession>
<protein>
    <recommendedName>
        <fullName evidence="1">DUF5641 domain-containing protein</fullName>
    </recommendedName>
</protein>
<sequence>MAQTVKRLLSRMLGIALLALYEFYTIICKSESIVNSRPKSVTSEINQDHVSLTAATFLHEDQCSGTTDVYSIEEISLQPNCWGEVVLIGSDETKMMSWHLGRIEDIIPGRDGKIEVLQLRAAKGIIIRLLQCAFPLEVGVRPADTEGAEPKN</sequence>
<dbReference type="InterPro" id="IPR040676">
    <property type="entry name" value="DUF5641"/>
</dbReference>
<proteinExistence type="predicted"/>
<evidence type="ECO:0000259" key="1">
    <source>
        <dbReference type="Pfam" id="PF18701"/>
    </source>
</evidence>
<name>A0ABQ9GX10_9NEOP</name>
<keyword evidence="3" id="KW-1185">Reference proteome</keyword>
<reference evidence="2 3" key="1">
    <citation type="submission" date="2023-02" db="EMBL/GenBank/DDBJ databases">
        <title>LHISI_Scaffold_Assembly.</title>
        <authorList>
            <person name="Stuart O.P."/>
            <person name="Cleave R."/>
            <person name="Magrath M.J.L."/>
            <person name="Mikheyev A.S."/>
        </authorList>
    </citation>
    <scope>NUCLEOTIDE SEQUENCE [LARGE SCALE GENOMIC DNA]</scope>
    <source>
        <strain evidence="2">Daus_M_001</strain>
        <tissue evidence="2">Leg muscle</tissue>
    </source>
</reference>
<dbReference type="EMBL" id="JARBHB010000008">
    <property type="protein sequence ID" value="KAJ8876559.1"/>
    <property type="molecule type" value="Genomic_DNA"/>
</dbReference>
<dbReference type="Proteomes" id="UP001159363">
    <property type="component" value="Chromosome 7"/>
</dbReference>
<evidence type="ECO:0000313" key="3">
    <source>
        <dbReference type="Proteomes" id="UP001159363"/>
    </source>
</evidence>
<dbReference type="Pfam" id="PF18701">
    <property type="entry name" value="DUF5641"/>
    <property type="match status" value="1"/>
</dbReference>
<evidence type="ECO:0000313" key="2">
    <source>
        <dbReference type="EMBL" id="KAJ8876559.1"/>
    </source>
</evidence>
<organism evidence="2 3">
    <name type="scientific">Dryococelus australis</name>
    <dbReference type="NCBI Taxonomy" id="614101"/>
    <lineage>
        <taxon>Eukaryota</taxon>
        <taxon>Metazoa</taxon>
        <taxon>Ecdysozoa</taxon>
        <taxon>Arthropoda</taxon>
        <taxon>Hexapoda</taxon>
        <taxon>Insecta</taxon>
        <taxon>Pterygota</taxon>
        <taxon>Neoptera</taxon>
        <taxon>Polyneoptera</taxon>
        <taxon>Phasmatodea</taxon>
        <taxon>Verophasmatodea</taxon>
        <taxon>Anareolatae</taxon>
        <taxon>Phasmatidae</taxon>
        <taxon>Eurycanthinae</taxon>
        <taxon>Dryococelus</taxon>
    </lineage>
</organism>
<gene>
    <name evidence="2" type="ORF">PR048_021004</name>
</gene>
<feature type="domain" description="DUF5641" evidence="1">
    <location>
        <begin position="83"/>
        <end position="130"/>
    </location>
</feature>